<dbReference type="KEGG" id="pin:Ping_0842"/>
<protein>
    <recommendedName>
        <fullName evidence="3">DUF1107 domain-containing protein</fullName>
    </recommendedName>
</protein>
<dbReference type="EMBL" id="CP000510">
    <property type="protein sequence ID" value="ABM02685.1"/>
    <property type="molecule type" value="Genomic_DNA"/>
</dbReference>
<name>A1ST70_PSYIN</name>
<evidence type="ECO:0000313" key="1">
    <source>
        <dbReference type="EMBL" id="ABM02685.1"/>
    </source>
</evidence>
<organism evidence="1 2">
    <name type="scientific">Psychromonas ingrahamii (strain DSM 17664 / CCUG 51855 / 37)</name>
    <dbReference type="NCBI Taxonomy" id="357804"/>
    <lineage>
        <taxon>Bacteria</taxon>
        <taxon>Pseudomonadati</taxon>
        <taxon>Pseudomonadota</taxon>
        <taxon>Gammaproteobacteria</taxon>
        <taxon>Alteromonadales</taxon>
        <taxon>Psychromonadaceae</taxon>
        <taxon>Psychromonas</taxon>
    </lineage>
</organism>
<dbReference type="Gene3D" id="3.30.1910.10">
    <property type="entry name" value="so0334 like domain"/>
    <property type="match status" value="1"/>
</dbReference>
<keyword evidence="2" id="KW-1185">Reference proteome</keyword>
<accession>A1ST70</accession>
<dbReference type="eggNOG" id="ENOG5033D2S">
    <property type="taxonomic scope" value="Bacteria"/>
</dbReference>
<dbReference type="Proteomes" id="UP000000639">
    <property type="component" value="Chromosome"/>
</dbReference>
<evidence type="ECO:0008006" key="3">
    <source>
        <dbReference type="Google" id="ProtNLM"/>
    </source>
</evidence>
<dbReference type="HOGENOM" id="CLU_188461_0_0_6"/>
<evidence type="ECO:0000313" key="2">
    <source>
        <dbReference type="Proteomes" id="UP000000639"/>
    </source>
</evidence>
<dbReference type="OrthoDB" id="5588896at2"/>
<gene>
    <name evidence="1" type="ordered locus">Ping_0842</name>
</gene>
<dbReference type="RefSeq" id="WP_011769248.1">
    <property type="nucleotide sequence ID" value="NC_008709.1"/>
</dbReference>
<dbReference type="InterPro" id="IPR009491">
    <property type="entry name" value="DUF1107"/>
</dbReference>
<dbReference type="Pfam" id="PF06526">
    <property type="entry name" value="DUF1107"/>
    <property type="match status" value="1"/>
</dbReference>
<reference evidence="1 2" key="1">
    <citation type="submission" date="2007-01" db="EMBL/GenBank/DDBJ databases">
        <title>Complete sequence of Psychromonas ingrahamii 37.</title>
        <authorList>
            <consortium name="US DOE Joint Genome Institute"/>
            <person name="Copeland A."/>
            <person name="Lucas S."/>
            <person name="Lapidus A."/>
            <person name="Barry K."/>
            <person name="Detter J.C."/>
            <person name="Glavina del Rio T."/>
            <person name="Hammon N."/>
            <person name="Israni S."/>
            <person name="Dalin E."/>
            <person name="Tice H."/>
            <person name="Pitluck S."/>
            <person name="Thompson L.S."/>
            <person name="Brettin T."/>
            <person name="Bruce D."/>
            <person name="Han C."/>
            <person name="Tapia R."/>
            <person name="Schmutz J."/>
            <person name="Larimer F."/>
            <person name="Land M."/>
            <person name="Hauser L."/>
            <person name="Kyrpides N."/>
            <person name="Ivanova N."/>
            <person name="Staley J."/>
            <person name="Richardson P."/>
        </authorList>
    </citation>
    <scope>NUCLEOTIDE SEQUENCE [LARGE SCALE GENOMIC DNA]</scope>
    <source>
        <strain evidence="1 2">37</strain>
    </source>
</reference>
<dbReference type="AlphaFoldDB" id="A1ST70"/>
<sequence length="81" mass="9486">MNIKKSITLRTFKKYQPRQIAKFVRAFFNGRIFIVGLGRLRVIEGKVAIYQHQKNDKNFQITVSEINRIINELSQAKVSSF</sequence>
<proteinExistence type="predicted"/>